<dbReference type="InterPro" id="IPR015797">
    <property type="entry name" value="NUDIX_hydrolase-like_dom_sf"/>
</dbReference>
<dbReference type="AlphaFoldDB" id="A0AA41W963"/>
<dbReference type="PANTHER" id="PTHR11839:SF12">
    <property type="entry name" value="ADP COMPOUNDS HYDROLASE NUDE"/>
    <property type="match status" value="1"/>
</dbReference>
<sequence length="192" mass="21372">MDLQKLKLPTIHARRVVAKSRLFQIESLDLEFSNGETRQYERLGGNGRGAVMVVPITEDGDLILIREYSAGTESYELGFPKGLIDAGETAEQAGLRELQEEVGLGAKRLTPLKKVTLAPSYFAAHMQLLMAHDLYPSKLEGDEPEPLVIVKWPLNHWQQLLDSDEFTEARSVNALMLAARLLGLWETTNGAD</sequence>
<dbReference type="PROSITE" id="PS51462">
    <property type="entry name" value="NUDIX"/>
    <property type="match status" value="1"/>
</dbReference>
<dbReference type="InterPro" id="IPR000086">
    <property type="entry name" value="NUDIX_hydrolase_dom"/>
</dbReference>
<dbReference type="PANTHER" id="PTHR11839">
    <property type="entry name" value="UDP/ADP-SUGAR PYROPHOSPHATASE"/>
    <property type="match status" value="1"/>
</dbReference>
<proteinExistence type="predicted"/>
<dbReference type="NCBIfam" id="NF008736">
    <property type="entry name" value="PRK11762.1"/>
    <property type="match status" value="1"/>
</dbReference>
<name>A0AA41W963_9GAMM</name>
<comment type="caution">
    <text evidence="3">The sequence shown here is derived from an EMBL/GenBank/DDBJ whole genome shotgun (WGS) entry which is preliminary data.</text>
</comment>
<keyword evidence="1 3" id="KW-0378">Hydrolase</keyword>
<gene>
    <name evidence="3" type="primary">nudE</name>
    <name evidence="3" type="ORF">NAF29_14600</name>
</gene>
<reference evidence="3 4" key="1">
    <citation type="journal article" date="2013" name="Antonie Van Leeuwenhoek">
        <title>Echinimonas agarilytica gen. nov., sp. nov., a new gammaproteobacterium isolated from the sea urchin Strongylocentrotus intermedius.</title>
        <authorList>
            <person name="Nedashkovskaya O.I."/>
            <person name="Stenkova A.M."/>
            <person name="Zhukova N.V."/>
            <person name="Van Trappen S."/>
            <person name="Lee J.S."/>
            <person name="Kim S.B."/>
        </authorList>
    </citation>
    <scope>NUCLEOTIDE SEQUENCE [LARGE SCALE GENOMIC DNA]</scope>
    <source>
        <strain evidence="3 4">KMM 6351</strain>
    </source>
</reference>
<protein>
    <submittedName>
        <fullName evidence="3">ADP compounds hydrolase NudE</fullName>
        <ecNumber evidence="3">3.6.1.-</ecNumber>
    </submittedName>
</protein>
<accession>A0AA41W963</accession>
<dbReference type="GO" id="GO:0006753">
    <property type="term" value="P:nucleoside phosphate metabolic process"/>
    <property type="evidence" value="ECO:0007669"/>
    <property type="project" value="TreeGrafter"/>
</dbReference>
<dbReference type="FunFam" id="3.90.79.10:FF:000006">
    <property type="entry name" value="ADP compounds hydrolase NudE"/>
    <property type="match status" value="1"/>
</dbReference>
<dbReference type="EC" id="3.6.1.-" evidence="3"/>
<feature type="domain" description="Nudix hydrolase" evidence="2">
    <location>
        <begin position="46"/>
        <end position="177"/>
    </location>
</feature>
<dbReference type="PRINTS" id="PR00502">
    <property type="entry name" value="NUDIXFAMILY"/>
</dbReference>
<organism evidence="3 4">
    <name type="scientific">Echinimonas agarilytica</name>
    <dbReference type="NCBI Taxonomy" id="1215918"/>
    <lineage>
        <taxon>Bacteria</taxon>
        <taxon>Pseudomonadati</taxon>
        <taxon>Pseudomonadota</taxon>
        <taxon>Gammaproteobacteria</taxon>
        <taxon>Alteromonadales</taxon>
        <taxon>Echinimonadaceae</taxon>
        <taxon>Echinimonas</taxon>
    </lineage>
</organism>
<dbReference type="RefSeq" id="WP_251262368.1">
    <property type="nucleotide sequence ID" value="NZ_JAMQGP010000008.1"/>
</dbReference>
<dbReference type="Gene3D" id="3.90.79.10">
    <property type="entry name" value="Nucleoside Triphosphate Pyrophosphohydrolase"/>
    <property type="match status" value="1"/>
</dbReference>
<dbReference type="Proteomes" id="UP001165393">
    <property type="component" value="Unassembled WGS sequence"/>
</dbReference>
<keyword evidence="4" id="KW-1185">Reference proteome</keyword>
<evidence type="ECO:0000313" key="3">
    <source>
        <dbReference type="EMBL" id="MCM2680882.1"/>
    </source>
</evidence>
<evidence type="ECO:0000313" key="4">
    <source>
        <dbReference type="Proteomes" id="UP001165393"/>
    </source>
</evidence>
<evidence type="ECO:0000256" key="1">
    <source>
        <dbReference type="ARBA" id="ARBA00022801"/>
    </source>
</evidence>
<dbReference type="GO" id="GO:0005829">
    <property type="term" value="C:cytosol"/>
    <property type="evidence" value="ECO:0007669"/>
    <property type="project" value="TreeGrafter"/>
</dbReference>
<dbReference type="InterPro" id="IPR020476">
    <property type="entry name" value="Nudix_hydrolase"/>
</dbReference>
<dbReference type="EMBL" id="JAMQGP010000008">
    <property type="protein sequence ID" value="MCM2680882.1"/>
    <property type="molecule type" value="Genomic_DNA"/>
</dbReference>
<dbReference type="CDD" id="cd24156">
    <property type="entry name" value="NUDIX_ADPRase_NudE"/>
    <property type="match status" value="1"/>
</dbReference>
<dbReference type="Pfam" id="PF00293">
    <property type="entry name" value="NUDIX"/>
    <property type="match status" value="1"/>
</dbReference>
<dbReference type="GO" id="GO:0019693">
    <property type="term" value="P:ribose phosphate metabolic process"/>
    <property type="evidence" value="ECO:0007669"/>
    <property type="project" value="TreeGrafter"/>
</dbReference>
<dbReference type="GO" id="GO:0019144">
    <property type="term" value="F:ADP-sugar diphosphatase activity"/>
    <property type="evidence" value="ECO:0007669"/>
    <property type="project" value="TreeGrafter"/>
</dbReference>
<dbReference type="SUPFAM" id="SSF55811">
    <property type="entry name" value="Nudix"/>
    <property type="match status" value="1"/>
</dbReference>
<evidence type="ECO:0000259" key="2">
    <source>
        <dbReference type="PROSITE" id="PS51462"/>
    </source>
</evidence>